<dbReference type="Proteomes" id="UP001057402">
    <property type="component" value="Chromosome 9"/>
</dbReference>
<gene>
    <name evidence="1" type="ORF">MLD38_031272</name>
</gene>
<proteinExistence type="predicted"/>
<accession>A0ACB9MR43</accession>
<organism evidence="1 2">
    <name type="scientific">Melastoma candidum</name>
    <dbReference type="NCBI Taxonomy" id="119954"/>
    <lineage>
        <taxon>Eukaryota</taxon>
        <taxon>Viridiplantae</taxon>
        <taxon>Streptophyta</taxon>
        <taxon>Embryophyta</taxon>
        <taxon>Tracheophyta</taxon>
        <taxon>Spermatophyta</taxon>
        <taxon>Magnoliopsida</taxon>
        <taxon>eudicotyledons</taxon>
        <taxon>Gunneridae</taxon>
        <taxon>Pentapetalae</taxon>
        <taxon>rosids</taxon>
        <taxon>malvids</taxon>
        <taxon>Myrtales</taxon>
        <taxon>Melastomataceae</taxon>
        <taxon>Melastomatoideae</taxon>
        <taxon>Melastomateae</taxon>
        <taxon>Melastoma</taxon>
    </lineage>
</organism>
<comment type="caution">
    <text evidence="1">The sequence shown here is derived from an EMBL/GenBank/DDBJ whole genome shotgun (WGS) entry which is preliminary data.</text>
</comment>
<evidence type="ECO:0000313" key="2">
    <source>
        <dbReference type="Proteomes" id="UP001057402"/>
    </source>
</evidence>
<reference evidence="2" key="1">
    <citation type="journal article" date="2023" name="Front. Plant Sci.">
        <title>Chromosomal-level genome assembly of Melastoma candidum provides insights into trichome evolution.</title>
        <authorList>
            <person name="Zhong Y."/>
            <person name="Wu W."/>
            <person name="Sun C."/>
            <person name="Zou P."/>
            <person name="Liu Y."/>
            <person name="Dai S."/>
            <person name="Zhou R."/>
        </authorList>
    </citation>
    <scope>NUCLEOTIDE SEQUENCE [LARGE SCALE GENOMIC DNA]</scope>
</reference>
<name>A0ACB9MR43_9MYRT</name>
<evidence type="ECO:0000313" key="1">
    <source>
        <dbReference type="EMBL" id="KAI4325909.1"/>
    </source>
</evidence>
<protein>
    <submittedName>
        <fullName evidence="1">Uncharacterized protein</fullName>
    </submittedName>
</protein>
<sequence>MGSHHPEPPDCIEEKDVSGLSTVLVATIQEVKDRISQIEYIFCRQLFPDFLSKSRSMEVACKEQERDLLVQLVDKLKLERQKAVLEGQILGKELFQLAKEKELNGKLSSLQLQVSNIQCDLKQKIEEINEGIHHQDKLIQHKHLEAAVMGLLEDLRKKDAELARWNQLLVKPVKKDSLGPKGPYKEKPLIDSQKRNELILVRSSASRVDVFPEGKDILERTEKANETRILEKRSLGCFVETCVDFEIPKTLLQLKEEERHLPPFGVECSAKT</sequence>
<keyword evidence="2" id="KW-1185">Reference proteome</keyword>
<dbReference type="EMBL" id="CM042888">
    <property type="protein sequence ID" value="KAI4325909.1"/>
    <property type="molecule type" value="Genomic_DNA"/>
</dbReference>